<evidence type="ECO:0008006" key="3">
    <source>
        <dbReference type="Google" id="ProtNLM"/>
    </source>
</evidence>
<proteinExistence type="predicted"/>
<dbReference type="RefSeq" id="WP_263278531.1">
    <property type="nucleotide sequence ID" value="NZ_CP106795.1"/>
</dbReference>
<dbReference type="EMBL" id="CP106795">
    <property type="protein sequence ID" value="UXY37191.1"/>
    <property type="molecule type" value="Genomic_DNA"/>
</dbReference>
<gene>
    <name evidence="1" type="ORF">N8I86_22165</name>
</gene>
<evidence type="ECO:0000313" key="2">
    <source>
        <dbReference type="Proteomes" id="UP001060733"/>
    </source>
</evidence>
<accession>A0ABY6ES66</accession>
<evidence type="ECO:0000313" key="1">
    <source>
        <dbReference type="EMBL" id="UXY37191.1"/>
    </source>
</evidence>
<name>A0ABY6ES66_9ACTN</name>
<protein>
    <recommendedName>
        <fullName evidence="3">DksA C4-type domain-containing protein</fullName>
    </recommendedName>
</protein>
<organism evidence="1 2">
    <name type="scientific">Streptomyces albidocamelliae</name>
    <dbReference type="NCBI Taxonomy" id="2981135"/>
    <lineage>
        <taxon>Bacteria</taxon>
        <taxon>Bacillati</taxon>
        <taxon>Actinomycetota</taxon>
        <taxon>Actinomycetes</taxon>
        <taxon>Kitasatosporales</taxon>
        <taxon>Streptomycetaceae</taxon>
        <taxon>Streptomyces</taxon>
    </lineage>
</organism>
<reference evidence="1" key="1">
    <citation type="submission" date="2022-10" db="EMBL/GenBank/DDBJ databases">
        <authorList>
            <person name="Mo P."/>
        </authorList>
    </citation>
    <scope>NUCLEOTIDE SEQUENCE</scope>
    <source>
        <strain evidence="1">HUAS 14-6</strain>
    </source>
</reference>
<keyword evidence="2" id="KW-1185">Reference proteome</keyword>
<sequence length="86" mass="9136">MIPVAVHELPCRADVRTVGTMDGMPRRIEPSTDRTAAARMLDCAPDEVGYCPRCQGLTRRYGRGAQIICTACRAAEEAGRAASGAG</sequence>
<dbReference type="Proteomes" id="UP001060733">
    <property type="component" value="Chromosome"/>
</dbReference>